<evidence type="ECO:0000313" key="2">
    <source>
        <dbReference type="Proteomes" id="UP000004095"/>
    </source>
</evidence>
<protein>
    <submittedName>
        <fullName evidence="1">Uncharacterized protein</fullName>
    </submittedName>
</protein>
<organism evidence="1 2">
    <name type="scientific">Microscilla marina ATCC 23134</name>
    <dbReference type="NCBI Taxonomy" id="313606"/>
    <lineage>
        <taxon>Bacteria</taxon>
        <taxon>Pseudomonadati</taxon>
        <taxon>Bacteroidota</taxon>
        <taxon>Cytophagia</taxon>
        <taxon>Cytophagales</taxon>
        <taxon>Microscillaceae</taxon>
        <taxon>Microscilla</taxon>
    </lineage>
</organism>
<dbReference type="EMBL" id="AAWS01000002">
    <property type="protein sequence ID" value="EAY31742.1"/>
    <property type="molecule type" value="Genomic_DNA"/>
</dbReference>
<gene>
    <name evidence="1" type="ORF">M23134_05248</name>
</gene>
<dbReference type="Proteomes" id="UP000004095">
    <property type="component" value="Unassembled WGS sequence"/>
</dbReference>
<keyword evidence="2" id="KW-1185">Reference proteome</keyword>
<sequence>MIDSRYQVHPALEVITGFTVRWFLAVYNTKSLPLPIH</sequence>
<name>A1ZDK3_MICM2</name>
<reference evidence="1 2" key="1">
    <citation type="submission" date="2007-01" db="EMBL/GenBank/DDBJ databases">
        <authorList>
            <person name="Haygood M."/>
            <person name="Podell S."/>
            <person name="Anderson C."/>
            <person name="Hopkinson B."/>
            <person name="Roe K."/>
            <person name="Barbeau K."/>
            <person name="Gaasterland T."/>
            <person name="Ferriera S."/>
            <person name="Johnson J."/>
            <person name="Kravitz S."/>
            <person name="Beeson K."/>
            <person name="Sutton G."/>
            <person name="Rogers Y.-H."/>
            <person name="Friedman R."/>
            <person name="Frazier M."/>
            <person name="Venter J.C."/>
        </authorList>
    </citation>
    <scope>NUCLEOTIDE SEQUENCE [LARGE SCALE GENOMIC DNA]</scope>
    <source>
        <strain evidence="1 2">ATCC 23134</strain>
    </source>
</reference>
<comment type="caution">
    <text evidence="1">The sequence shown here is derived from an EMBL/GenBank/DDBJ whole genome shotgun (WGS) entry which is preliminary data.</text>
</comment>
<evidence type="ECO:0000313" key="1">
    <source>
        <dbReference type="EMBL" id="EAY31742.1"/>
    </source>
</evidence>
<accession>A1ZDK3</accession>
<proteinExistence type="predicted"/>
<dbReference type="AlphaFoldDB" id="A1ZDK3"/>